<sequence>MDRRRVSGRADTARGGDGTRGLHGGRGTRAAGRWEWHSGTSFLDNPGKPLLLAGGYVFPRRGGASVEDAIAVGLRTRRTAWTLKTVDAEADDVQLLTDGRTLYVLGGTRLRAYPLT</sequence>
<dbReference type="RefSeq" id="WP_314206498.1">
    <property type="nucleotide sequence ID" value="NZ_JAVTLL010000031.1"/>
</dbReference>
<feature type="region of interest" description="Disordered" evidence="1">
    <location>
        <begin position="1"/>
        <end position="30"/>
    </location>
</feature>
<evidence type="ECO:0000313" key="3">
    <source>
        <dbReference type="Proteomes" id="UP001257948"/>
    </source>
</evidence>
<name>A0ABU3M4U9_9ACTN</name>
<comment type="caution">
    <text evidence="2">The sequence shown here is derived from an EMBL/GenBank/DDBJ whole genome shotgun (WGS) entry which is preliminary data.</text>
</comment>
<protein>
    <submittedName>
        <fullName evidence="2">Uncharacterized protein</fullName>
    </submittedName>
</protein>
<evidence type="ECO:0000256" key="1">
    <source>
        <dbReference type="SAM" id="MobiDB-lite"/>
    </source>
</evidence>
<gene>
    <name evidence="2" type="ORF">RQC66_35685</name>
</gene>
<proteinExistence type="predicted"/>
<accession>A0ABU3M4U9</accession>
<dbReference type="Proteomes" id="UP001257948">
    <property type="component" value="Unassembled WGS sequence"/>
</dbReference>
<keyword evidence="3" id="KW-1185">Reference proteome</keyword>
<organism evidence="2 3">
    <name type="scientific">Streptomyces justiciae</name>
    <dbReference type="NCBI Taxonomy" id="2780140"/>
    <lineage>
        <taxon>Bacteria</taxon>
        <taxon>Bacillati</taxon>
        <taxon>Actinomycetota</taxon>
        <taxon>Actinomycetes</taxon>
        <taxon>Kitasatosporales</taxon>
        <taxon>Streptomycetaceae</taxon>
        <taxon>Streptomyces</taxon>
    </lineage>
</organism>
<reference evidence="3" key="1">
    <citation type="submission" date="2023-07" db="EMBL/GenBank/DDBJ databases">
        <title>Draft genome sequence of the endophytic actinobacterium Streptomyces justiciae WPN32, a potential antibiotic producer.</title>
        <authorList>
            <person name="Yasawong M."/>
            <person name="Pana W."/>
            <person name="Ganta P."/>
            <person name="Santapan N."/>
            <person name="Songngamsuk T."/>
            <person name="Phatcharaharikarn M."/>
            <person name="Kerdtoob S."/>
            <person name="Nantapong N."/>
        </authorList>
    </citation>
    <scope>NUCLEOTIDE SEQUENCE [LARGE SCALE GENOMIC DNA]</scope>
    <source>
        <strain evidence="3">WPN32</strain>
    </source>
</reference>
<feature type="compositionally biased region" description="Gly residues" evidence="1">
    <location>
        <begin position="15"/>
        <end position="27"/>
    </location>
</feature>
<dbReference type="EMBL" id="JAVTLL010000031">
    <property type="protein sequence ID" value="MDT7846071.1"/>
    <property type="molecule type" value="Genomic_DNA"/>
</dbReference>
<evidence type="ECO:0000313" key="2">
    <source>
        <dbReference type="EMBL" id="MDT7846071.1"/>
    </source>
</evidence>